<dbReference type="PRINTS" id="PR00740">
    <property type="entry name" value="GLHYDRLASE27"/>
</dbReference>
<reference evidence="10 11" key="1">
    <citation type="journal article" date="2014" name="Am. J. Bot.">
        <title>Genome assembly and annotation for red clover (Trifolium pratense; Fabaceae).</title>
        <authorList>
            <person name="Istvanek J."/>
            <person name="Jaros M."/>
            <person name="Krenek A."/>
            <person name="Repkova J."/>
        </authorList>
    </citation>
    <scope>NUCLEOTIDE SEQUENCE [LARGE SCALE GENOMIC DNA]</scope>
    <source>
        <strain evidence="11">cv. Tatra</strain>
        <tissue evidence="10">Young leaves</tissue>
    </source>
</reference>
<keyword evidence="6 8" id="KW-1015">Disulfide bond</keyword>
<evidence type="ECO:0000256" key="8">
    <source>
        <dbReference type="RuleBase" id="RU361168"/>
    </source>
</evidence>
<dbReference type="InterPro" id="IPR013785">
    <property type="entry name" value="Aldolase_TIM"/>
</dbReference>
<protein>
    <recommendedName>
        <fullName evidence="3 8">Alpha-galactosidase</fullName>
        <ecNumber evidence="3 8">3.2.1.22</ecNumber>
    </recommendedName>
    <alternativeName>
        <fullName evidence="8">Melibiase</fullName>
    </alternativeName>
</protein>
<comment type="similarity">
    <text evidence="2 8">Belongs to the glycosyl hydrolase 27 family.</text>
</comment>
<dbReference type="InterPro" id="IPR013780">
    <property type="entry name" value="Glyco_hydro_b"/>
</dbReference>
<evidence type="ECO:0000256" key="2">
    <source>
        <dbReference type="ARBA" id="ARBA00009743"/>
    </source>
</evidence>
<evidence type="ECO:0000313" key="11">
    <source>
        <dbReference type="Proteomes" id="UP000236291"/>
    </source>
</evidence>
<feature type="non-terminal residue" evidence="10">
    <location>
        <position position="162"/>
    </location>
</feature>
<dbReference type="EMBL" id="ASHM01045729">
    <property type="protein sequence ID" value="PNX84163.1"/>
    <property type="molecule type" value="Genomic_DNA"/>
</dbReference>
<evidence type="ECO:0000256" key="5">
    <source>
        <dbReference type="ARBA" id="ARBA00022801"/>
    </source>
</evidence>
<sequence>MTTIIDANDKWASYAGPGAWNDPDMLEVGNGGMTTEEYRAHFSIWALAKAPLLVGCDIQAMDNTTYELITNSEVIAVNQDKLGVQGKKVKSNNDLEVWAGPLSKNKLAVVLWNRSSSNATVTASWSDIGLEPNTIVDARDLWEHSTQSLVSGEISAELDSHA</sequence>
<dbReference type="GO" id="GO:0009505">
    <property type="term" value="C:plant-type cell wall"/>
    <property type="evidence" value="ECO:0007669"/>
    <property type="project" value="TreeGrafter"/>
</dbReference>
<evidence type="ECO:0000313" key="10">
    <source>
        <dbReference type="EMBL" id="PNX84163.1"/>
    </source>
</evidence>
<dbReference type="Pfam" id="PF16499">
    <property type="entry name" value="Melibiase_2"/>
    <property type="match status" value="1"/>
</dbReference>
<comment type="caution">
    <text evidence="10">The sequence shown here is derived from an EMBL/GenBank/DDBJ whole genome shotgun (WGS) entry which is preliminary data.</text>
</comment>
<dbReference type="SUPFAM" id="SSF51445">
    <property type="entry name" value="(Trans)glycosidases"/>
    <property type="match status" value="1"/>
</dbReference>
<keyword evidence="5 8" id="KW-0378">Hydrolase</keyword>
<dbReference type="InterPro" id="IPR041233">
    <property type="entry name" value="Melibiase_C"/>
</dbReference>
<dbReference type="STRING" id="57577.A0A2K3M068"/>
<dbReference type="AlphaFoldDB" id="A0A2K3M068"/>
<accession>A0A2K3M068</accession>
<dbReference type="FunFam" id="2.60.40.1180:FF:000008">
    <property type="entry name" value="Alpha-galactosidase"/>
    <property type="match status" value="1"/>
</dbReference>
<dbReference type="PANTHER" id="PTHR11452">
    <property type="entry name" value="ALPHA-GALACTOSIDASE/ALPHA-N-ACETYLGALACTOSAMINIDASE"/>
    <property type="match status" value="1"/>
</dbReference>
<organism evidence="10 11">
    <name type="scientific">Trifolium pratense</name>
    <name type="common">Red clover</name>
    <dbReference type="NCBI Taxonomy" id="57577"/>
    <lineage>
        <taxon>Eukaryota</taxon>
        <taxon>Viridiplantae</taxon>
        <taxon>Streptophyta</taxon>
        <taxon>Embryophyta</taxon>
        <taxon>Tracheophyta</taxon>
        <taxon>Spermatophyta</taxon>
        <taxon>Magnoliopsida</taxon>
        <taxon>eudicotyledons</taxon>
        <taxon>Gunneridae</taxon>
        <taxon>Pentapetalae</taxon>
        <taxon>rosids</taxon>
        <taxon>fabids</taxon>
        <taxon>Fabales</taxon>
        <taxon>Fabaceae</taxon>
        <taxon>Papilionoideae</taxon>
        <taxon>50 kb inversion clade</taxon>
        <taxon>NPAAA clade</taxon>
        <taxon>Hologalegina</taxon>
        <taxon>IRL clade</taxon>
        <taxon>Trifolieae</taxon>
        <taxon>Trifolium</taxon>
    </lineage>
</organism>
<evidence type="ECO:0000256" key="6">
    <source>
        <dbReference type="ARBA" id="ARBA00023157"/>
    </source>
</evidence>
<dbReference type="InterPro" id="IPR002241">
    <property type="entry name" value="Glyco_hydro_27"/>
</dbReference>
<evidence type="ECO:0000256" key="1">
    <source>
        <dbReference type="ARBA" id="ARBA00001255"/>
    </source>
</evidence>
<dbReference type="Pfam" id="PF17801">
    <property type="entry name" value="Melibiase_C"/>
    <property type="match status" value="1"/>
</dbReference>
<evidence type="ECO:0000259" key="9">
    <source>
        <dbReference type="Pfam" id="PF17801"/>
    </source>
</evidence>
<dbReference type="Gene3D" id="2.60.40.1180">
    <property type="entry name" value="Golgi alpha-mannosidase II"/>
    <property type="match status" value="1"/>
</dbReference>
<evidence type="ECO:0000256" key="4">
    <source>
        <dbReference type="ARBA" id="ARBA00022729"/>
    </source>
</evidence>
<keyword evidence="4" id="KW-0732">Signal</keyword>
<dbReference type="SUPFAM" id="SSF51011">
    <property type="entry name" value="Glycosyl hydrolase domain"/>
    <property type="match status" value="1"/>
</dbReference>
<dbReference type="EC" id="3.2.1.22" evidence="3 8"/>
<dbReference type="Gene3D" id="3.20.20.70">
    <property type="entry name" value="Aldolase class I"/>
    <property type="match status" value="1"/>
</dbReference>
<reference evidence="10 11" key="2">
    <citation type="journal article" date="2017" name="Front. Plant Sci.">
        <title>Gene Classification and Mining of Molecular Markers Useful in Red Clover (Trifolium pratense) Breeding.</title>
        <authorList>
            <person name="Istvanek J."/>
            <person name="Dluhosova J."/>
            <person name="Dluhos P."/>
            <person name="Patkova L."/>
            <person name="Nedelnik J."/>
            <person name="Repkova J."/>
        </authorList>
    </citation>
    <scope>NUCLEOTIDE SEQUENCE [LARGE SCALE GENOMIC DNA]</scope>
    <source>
        <strain evidence="11">cv. Tatra</strain>
        <tissue evidence="10">Young leaves</tissue>
    </source>
</reference>
<dbReference type="Proteomes" id="UP000236291">
    <property type="component" value="Unassembled WGS sequence"/>
</dbReference>
<dbReference type="GO" id="GO:0004557">
    <property type="term" value="F:alpha-galactosidase activity"/>
    <property type="evidence" value="ECO:0007669"/>
    <property type="project" value="UniProtKB-EC"/>
</dbReference>
<keyword evidence="7 8" id="KW-0326">Glycosidase</keyword>
<dbReference type="GO" id="GO:0005975">
    <property type="term" value="P:carbohydrate metabolic process"/>
    <property type="evidence" value="ECO:0007669"/>
    <property type="project" value="InterPro"/>
</dbReference>
<evidence type="ECO:0000256" key="3">
    <source>
        <dbReference type="ARBA" id="ARBA00012755"/>
    </source>
</evidence>
<gene>
    <name evidence="10" type="ORF">L195_g040217</name>
</gene>
<proteinExistence type="inferred from homology"/>
<comment type="catalytic activity">
    <reaction evidence="1 8">
        <text>Hydrolysis of terminal, non-reducing alpha-D-galactose residues in alpha-D-galactosides, including galactose oligosaccharides, galactomannans and galactolipids.</text>
        <dbReference type="EC" id="3.2.1.22"/>
    </reaction>
</comment>
<dbReference type="InterPro" id="IPR017853">
    <property type="entry name" value="GH"/>
</dbReference>
<name>A0A2K3M068_TRIPR</name>
<evidence type="ECO:0000256" key="7">
    <source>
        <dbReference type="ARBA" id="ARBA00023295"/>
    </source>
</evidence>
<dbReference type="PANTHER" id="PTHR11452:SF73">
    <property type="entry name" value="ALPHA-GALACTOSIDASE"/>
    <property type="match status" value="1"/>
</dbReference>
<feature type="domain" description="Alpha galactosidase C-terminal" evidence="9">
    <location>
        <begin position="93"/>
        <end position="162"/>
    </location>
</feature>